<evidence type="ECO:0000313" key="2">
    <source>
        <dbReference type="Proteomes" id="UP000092445"/>
    </source>
</evidence>
<dbReference type="EnsemblMetazoa" id="GPAI042172-RA">
    <property type="protein sequence ID" value="GPAI042172-PA"/>
    <property type="gene ID" value="GPAI042172"/>
</dbReference>
<keyword evidence="2" id="KW-1185">Reference proteome</keyword>
<sequence>MKIRICTEVRVTAGPRKEKPARAFSIKNSYYFSVAVLLKWKTVKCEEGLRPTVEVAEKHFLVSILVSLRGFSRSPQNYDHSAIRYPSIVISSCSPIYHLLVDLVASN</sequence>
<accession>A0A1B0ADH4</accession>
<dbReference type="Proteomes" id="UP000092445">
    <property type="component" value="Unassembled WGS sequence"/>
</dbReference>
<reference evidence="2" key="1">
    <citation type="submission" date="2014-03" db="EMBL/GenBank/DDBJ databases">
        <authorList>
            <person name="Aksoy S."/>
            <person name="Warren W."/>
            <person name="Wilson R.K."/>
        </authorList>
    </citation>
    <scope>NUCLEOTIDE SEQUENCE [LARGE SCALE GENOMIC DNA]</scope>
    <source>
        <strain evidence="2">IAEA</strain>
    </source>
</reference>
<name>A0A1B0ADH4_GLOPL</name>
<organism evidence="1 2">
    <name type="scientific">Glossina pallidipes</name>
    <name type="common">Tsetse fly</name>
    <dbReference type="NCBI Taxonomy" id="7398"/>
    <lineage>
        <taxon>Eukaryota</taxon>
        <taxon>Metazoa</taxon>
        <taxon>Ecdysozoa</taxon>
        <taxon>Arthropoda</taxon>
        <taxon>Hexapoda</taxon>
        <taxon>Insecta</taxon>
        <taxon>Pterygota</taxon>
        <taxon>Neoptera</taxon>
        <taxon>Endopterygota</taxon>
        <taxon>Diptera</taxon>
        <taxon>Brachycera</taxon>
        <taxon>Muscomorpha</taxon>
        <taxon>Hippoboscoidea</taxon>
        <taxon>Glossinidae</taxon>
        <taxon>Glossina</taxon>
    </lineage>
</organism>
<reference evidence="1" key="2">
    <citation type="submission" date="2020-05" db="UniProtKB">
        <authorList>
            <consortium name="EnsemblMetazoa"/>
        </authorList>
    </citation>
    <scope>IDENTIFICATION</scope>
    <source>
        <strain evidence="1">IAEA</strain>
    </source>
</reference>
<protein>
    <submittedName>
        <fullName evidence="1">Uncharacterized protein</fullName>
    </submittedName>
</protein>
<dbReference type="VEuPathDB" id="VectorBase:GPAI042172"/>
<evidence type="ECO:0000313" key="1">
    <source>
        <dbReference type="EnsemblMetazoa" id="GPAI042172-PA"/>
    </source>
</evidence>
<proteinExistence type="predicted"/>
<dbReference type="AlphaFoldDB" id="A0A1B0ADH4"/>